<dbReference type="Pfam" id="PF02321">
    <property type="entry name" value="OEP"/>
    <property type="match status" value="2"/>
</dbReference>
<comment type="caution">
    <text evidence="2">The sequence shown here is derived from an EMBL/GenBank/DDBJ whole genome shotgun (WGS) entry which is preliminary data.</text>
</comment>
<dbReference type="SUPFAM" id="SSF56954">
    <property type="entry name" value="Outer membrane efflux proteins (OEP)"/>
    <property type="match status" value="1"/>
</dbReference>
<name>A0A5C6BSC7_9PLAN</name>
<reference evidence="2 3" key="1">
    <citation type="submission" date="2019-02" db="EMBL/GenBank/DDBJ databases">
        <title>Deep-cultivation of Planctomycetes and their phenomic and genomic characterization uncovers novel biology.</title>
        <authorList>
            <person name="Wiegand S."/>
            <person name="Jogler M."/>
            <person name="Boedeker C."/>
            <person name="Pinto D."/>
            <person name="Vollmers J."/>
            <person name="Rivas-Marin E."/>
            <person name="Kohn T."/>
            <person name="Peeters S.H."/>
            <person name="Heuer A."/>
            <person name="Rast P."/>
            <person name="Oberbeckmann S."/>
            <person name="Bunk B."/>
            <person name="Jeske O."/>
            <person name="Meyerdierks A."/>
            <person name="Storesund J.E."/>
            <person name="Kallscheuer N."/>
            <person name="Luecker S."/>
            <person name="Lage O.M."/>
            <person name="Pohl T."/>
            <person name="Merkel B.J."/>
            <person name="Hornburger P."/>
            <person name="Mueller R.-W."/>
            <person name="Bruemmer F."/>
            <person name="Labrenz M."/>
            <person name="Spormann A.M."/>
            <person name="Op Den Camp H."/>
            <person name="Overmann J."/>
            <person name="Amann R."/>
            <person name="Jetten M.S.M."/>
            <person name="Mascher T."/>
            <person name="Medema M.H."/>
            <person name="Devos D.P."/>
            <person name="Kaster A.-K."/>
            <person name="Ovreas L."/>
            <person name="Rohde M."/>
            <person name="Galperin M.Y."/>
            <person name="Jogler C."/>
        </authorList>
    </citation>
    <scope>NUCLEOTIDE SEQUENCE [LARGE SCALE GENOMIC DNA]</scope>
    <source>
        <strain evidence="2 3">CA54</strain>
    </source>
</reference>
<dbReference type="InterPro" id="IPR010131">
    <property type="entry name" value="MdtP/NodT-like"/>
</dbReference>
<dbReference type="GO" id="GO:0015562">
    <property type="term" value="F:efflux transmembrane transporter activity"/>
    <property type="evidence" value="ECO:0007669"/>
    <property type="project" value="InterPro"/>
</dbReference>
<protein>
    <submittedName>
        <fullName evidence="2">Cobalt-zinc-cadmium resistance protein CzcC</fullName>
    </submittedName>
</protein>
<gene>
    <name evidence="2" type="primary">czcC</name>
    <name evidence="2" type="ORF">CA54_29690</name>
</gene>
<dbReference type="PANTHER" id="PTHR30203">
    <property type="entry name" value="OUTER MEMBRANE CATION EFFLUX PROTEIN"/>
    <property type="match status" value="1"/>
</dbReference>
<keyword evidence="3" id="KW-1185">Reference proteome</keyword>
<comment type="similarity">
    <text evidence="1">Belongs to the outer membrane factor (OMF) (TC 1.B.17) family.</text>
</comment>
<dbReference type="Proteomes" id="UP000320735">
    <property type="component" value="Unassembled WGS sequence"/>
</dbReference>
<dbReference type="PANTHER" id="PTHR30203:SF24">
    <property type="entry name" value="BLR4935 PROTEIN"/>
    <property type="match status" value="1"/>
</dbReference>
<dbReference type="RefSeq" id="WP_197532457.1">
    <property type="nucleotide sequence ID" value="NZ_SJPP01000001.1"/>
</dbReference>
<dbReference type="Gene3D" id="1.20.1600.10">
    <property type="entry name" value="Outer membrane efflux proteins (OEP)"/>
    <property type="match status" value="1"/>
</dbReference>
<dbReference type="AlphaFoldDB" id="A0A5C6BSC7"/>
<dbReference type="EMBL" id="SJPP01000001">
    <property type="protein sequence ID" value="TWU14126.1"/>
    <property type="molecule type" value="Genomic_DNA"/>
</dbReference>
<dbReference type="InterPro" id="IPR003423">
    <property type="entry name" value="OMP_efflux"/>
</dbReference>
<evidence type="ECO:0000313" key="3">
    <source>
        <dbReference type="Proteomes" id="UP000320735"/>
    </source>
</evidence>
<organism evidence="2 3">
    <name type="scientific">Symmachiella macrocystis</name>
    <dbReference type="NCBI Taxonomy" id="2527985"/>
    <lineage>
        <taxon>Bacteria</taxon>
        <taxon>Pseudomonadati</taxon>
        <taxon>Planctomycetota</taxon>
        <taxon>Planctomycetia</taxon>
        <taxon>Planctomycetales</taxon>
        <taxon>Planctomycetaceae</taxon>
        <taxon>Symmachiella</taxon>
    </lineage>
</organism>
<evidence type="ECO:0000313" key="2">
    <source>
        <dbReference type="EMBL" id="TWU14126.1"/>
    </source>
</evidence>
<evidence type="ECO:0000256" key="1">
    <source>
        <dbReference type="ARBA" id="ARBA00007613"/>
    </source>
</evidence>
<sequence>MERSYQRVRRFALVLLSAAPLVLALPARERYVQADEPLPGQVDAARADDSGVVHLSNADLFIDFSDASMSTIKSSPPDAIQPEPGVAYSLSELEELALATNPTLQQAAAEIMRLNGVREQVGLRPNPIMGYQAAEVGNEGYAGQQGLFIGQEFVRGGKLELNRAVAGSAVEQARWRRETQQHRVINTVRRRFYESLGAHKTLELALDLQQLAQQAAKIAGSLEKAGEGTYSQVLQAEIEAQSNLNLVKTSRVVRQTSLKRLSLAVGSPALQPENLVGSLDQTPPDLEFDSVWNWLTENSPELQAAYYNVHRARWAIQRAEAEPIPNMDAQLGIAQDFATDYTIVNIQVGFPIPIHNRNQGNITAAQAEHIRACREIERLRLDLRDRLATAFQSYQNARIQMESYRDKILPKAKQNLDLVSRGYKEGQLDYLQLLTAQRTYFRQSLAAVQIQTALWLSVVRLQGLLISEGLGAPGEIASEVTPPDINTDYPVGLFPMMLP</sequence>
<proteinExistence type="inferred from homology"/>
<accession>A0A5C6BSC7</accession>